<dbReference type="RefSeq" id="XP_002287223.1">
    <property type="nucleotide sequence ID" value="XM_002287187.1"/>
</dbReference>
<keyword evidence="3" id="KW-1185">Reference proteome</keyword>
<dbReference type="Proteomes" id="UP000001449">
    <property type="component" value="Chromosome 2"/>
</dbReference>
<feature type="region of interest" description="Disordered" evidence="1">
    <location>
        <begin position="457"/>
        <end position="563"/>
    </location>
</feature>
<feature type="compositionally biased region" description="Basic and acidic residues" evidence="1">
    <location>
        <begin position="215"/>
        <end position="228"/>
    </location>
</feature>
<feature type="compositionally biased region" description="Basic and acidic residues" evidence="1">
    <location>
        <begin position="506"/>
        <end position="526"/>
    </location>
</feature>
<dbReference type="HOGENOM" id="CLU_326107_0_0_1"/>
<feature type="compositionally biased region" description="Low complexity" evidence="1">
    <location>
        <begin position="13"/>
        <end position="23"/>
    </location>
</feature>
<gene>
    <name evidence="2" type="ORF">THAPSDRAFT_21201</name>
</gene>
<accession>B8BTW1</accession>
<name>B8BTW1_THAPS</name>
<dbReference type="GeneID" id="7448690"/>
<feature type="region of interest" description="Disordered" evidence="1">
    <location>
        <begin position="1"/>
        <end position="38"/>
    </location>
</feature>
<feature type="region of interest" description="Disordered" evidence="1">
    <location>
        <begin position="215"/>
        <end position="274"/>
    </location>
</feature>
<protein>
    <submittedName>
        <fullName evidence="2">Uncharacterized protein</fullName>
    </submittedName>
</protein>
<dbReference type="PaxDb" id="35128-Thaps21201"/>
<evidence type="ECO:0000256" key="1">
    <source>
        <dbReference type="SAM" id="MobiDB-lite"/>
    </source>
</evidence>
<feature type="compositionally biased region" description="Low complexity" evidence="1">
    <location>
        <begin position="319"/>
        <end position="332"/>
    </location>
</feature>
<proteinExistence type="predicted"/>
<feature type="compositionally biased region" description="Basic and acidic residues" evidence="1">
    <location>
        <begin position="235"/>
        <end position="245"/>
    </location>
</feature>
<reference evidence="2 3" key="2">
    <citation type="journal article" date="2008" name="Nature">
        <title>The Phaeodactylum genome reveals the evolutionary history of diatom genomes.</title>
        <authorList>
            <person name="Bowler C."/>
            <person name="Allen A.E."/>
            <person name="Badger J.H."/>
            <person name="Grimwood J."/>
            <person name="Jabbari K."/>
            <person name="Kuo A."/>
            <person name="Maheswari U."/>
            <person name="Martens C."/>
            <person name="Maumus F."/>
            <person name="Otillar R.P."/>
            <person name="Rayko E."/>
            <person name="Salamov A."/>
            <person name="Vandepoele K."/>
            <person name="Beszteri B."/>
            <person name="Gruber A."/>
            <person name="Heijde M."/>
            <person name="Katinka M."/>
            <person name="Mock T."/>
            <person name="Valentin K."/>
            <person name="Verret F."/>
            <person name="Berges J.A."/>
            <person name="Brownlee C."/>
            <person name="Cadoret J.P."/>
            <person name="Chiovitti A."/>
            <person name="Choi C.J."/>
            <person name="Coesel S."/>
            <person name="De Martino A."/>
            <person name="Detter J.C."/>
            <person name="Durkin C."/>
            <person name="Falciatore A."/>
            <person name="Fournet J."/>
            <person name="Haruta M."/>
            <person name="Huysman M.J."/>
            <person name="Jenkins B.D."/>
            <person name="Jiroutova K."/>
            <person name="Jorgensen R.E."/>
            <person name="Joubert Y."/>
            <person name="Kaplan A."/>
            <person name="Kroger N."/>
            <person name="Kroth P.G."/>
            <person name="La Roche J."/>
            <person name="Lindquist E."/>
            <person name="Lommer M."/>
            <person name="Martin-Jezequel V."/>
            <person name="Lopez P.J."/>
            <person name="Lucas S."/>
            <person name="Mangogna M."/>
            <person name="McGinnis K."/>
            <person name="Medlin L.K."/>
            <person name="Montsant A."/>
            <person name="Oudot-Le Secq M.P."/>
            <person name="Napoli C."/>
            <person name="Obornik M."/>
            <person name="Parker M.S."/>
            <person name="Petit J.L."/>
            <person name="Porcel B.M."/>
            <person name="Poulsen N."/>
            <person name="Robison M."/>
            <person name="Rychlewski L."/>
            <person name="Rynearson T.A."/>
            <person name="Schmutz J."/>
            <person name="Shapiro H."/>
            <person name="Siaut M."/>
            <person name="Stanley M."/>
            <person name="Sussman M.R."/>
            <person name="Taylor A.R."/>
            <person name="Vardi A."/>
            <person name="von Dassow P."/>
            <person name="Vyverman W."/>
            <person name="Willis A."/>
            <person name="Wyrwicz L.S."/>
            <person name="Rokhsar D.S."/>
            <person name="Weissenbach J."/>
            <person name="Armbrust E.V."/>
            <person name="Green B.R."/>
            <person name="Van de Peer Y."/>
            <person name="Grigoriev I.V."/>
        </authorList>
    </citation>
    <scope>NUCLEOTIDE SEQUENCE [LARGE SCALE GENOMIC DNA]</scope>
    <source>
        <strain evidence="2 3">CCMP1335</strain>
    </source>
</reference>
<dbReference type="EMBL" id="CM000639">
    <property type="protein sequence ID" value="EED94666.1"/>
    <property type="molecule type" value="Genomic_DNA"/>
</dbReference>
<dbReference type="eggNOG" id="ENOG502SP6F">
    <property type="taxonomic scope" value="Eukaryota"/>
</dbReference>
<reference evidence="2 3" key="1">
    <citation type="journal article" date="2004" name="Science">
        <title>The genome of the diatom Thalassiosira pseudonana: ecology, evolution, and metabolism.</title>
        <authorList>
            <person name="Armbrust E.V."/>
            <person name="Berges J.A."/>
            <person name="Bowler C."/>
            <person name="Green B.R."/>
            <person name="Martinez D."/>
            <person name="Putnam N.H."/>
            <person name="Zhou S."/>
            <person name="Allen A.E."/>
            <person name="Apt K.E."/>
            <person name="Bechner M."/>
            <person name="Brzezinski M.A."/>
            <person name="Chaal B.K."/>
            <person name="Chiovitti A."/>
            <person name="Davis A.K."/>
            <person name="Demarest M.S."/>
            <person name="Detter J.C."/>
            <person name="Glavina T."/>
            <person name="Goodstein D."/>
            <person name="Hadi M.Z."/>
            <person name="Hellsten U."/>
            <person name="Hildebrand M."/>
            <person name="Jenkins B.D."/>
            <person name="Jurka J."/>
            <person name="Kapitonov V.V."/>
            <person name="Kroger N."/>
            <person name="Lau W.W."/>
            <person name="Lane T.W."/>
            <person name="Larimer F.W."/>
            <person name="Lippmeier J.C."/>
            <person name="Lucas S."/>
            <person name="Medina M."/>
            <person name="Montsant A."/>
            <person name="Obornik M."/>
            <person name="Parker M.S."/>
            <person name="Palenik B."/>
            <person name="Pazour G.J."/>
            <person name="Richardson P.M."/>
            <person name="Rynearson T.A."/>
            <person name="Saito M.A."/>
            <person name="Schwartz D.C."/>
            <person name="Thamatrakoln K."/>
            <person name="Valentin K."/>
            <person name="Vardi A."/>
            <person name="Wilkerson F.P."/>
            <person name="Rokhsar D.S."/>
        </authorList>
    </citation>
    <scope>NUCLEOTIDE SEQUENCE [LARGE SCALE GENOMIC DNA]</scope>
    <source>
        <strain evidence="2 3">CCMP1335</strain>
    </source>
</reference>
<dbReference type="KEGG" id="tps:THAPSDRAFT_21201"/>
<evidence type="ECO:0000313" key="2">
    <source>
        <dbReference type="EMBL" id="EED94666.1"/>
    </source>
</evidence>
<dbReference type="AlphaFoldDB" id="B8BTW1"/>
<feature type="region of interest" description="Disordered" evidence="1">
    <location>
        <begin position="319"/>
        <end position="345"/>
    </location>
</feature>
<organism evidence="2 3">
    <name type="scientific">Thalassiosira pseudonana</name>
    <name type="common">Marine diatom</name>
    <name type="synonym">Cyclotella nana</name>
    <dbReference type="NCBI Taxonomy" id="35128"/>
    <lineage>
        <taxon>Eukaryota</taxon>
        <taxon>Sar</taxon>
        <taxon>Stramenopiles</taxon>
        <taxon>Ochrophyta</taxon>
        <taxon>Bacillariophyta</taxon>
        <taxon>Coscinodiscophyceae</taxon>
        <taxon>Thalassiosirophycidae</taxon>
        <taxon>Thalassiosirales</taxon>
        <taxon>Thalassiosiraceae</taxon>
        <taxon>Thalassiosira</taxon>
    </lineage>
</organism>
<feature type="compositionally biased region" description="Acidic residues" evidence="1">
    <location>
        <begin position="246"/>
        <end position="259"/>
    </location>
</feature>
<dbReference type="OMA" id="EGTHATR"/>
<evidence type="ECO:0000313" key="3">
    <source>
        <dbReference type="Proteomes" id="UP000001449"/>
    </source>
</evidence>
<dbReference type="InParanoid" id="B8BTW1"/>
<sequence>MAPRRPNPTAKQYSNTNYNNTNPSYPPEFDPTTPSNLARSLSRNDVEIAALTKLHAALRALREAIVEEVGEAGLIEIARRQGDIFAGGVVVGGFRQTTSVPAKAEGGEEDDGNERTKIDQLAHAFNTRMHLRRRLLNRLARRLHRTAHTMDINDPSSASSKNLTTAIIMPPQPPLYGDKIRRFIKDEDKEDEAIYDITESMVFQFEREEERKRGVKAQLEEQRQKRAQGEGGVVKIEKNVKKEESGDGEDTIDDSMDEEKETKAEETKSSSAEVTPNYAVVDMILKAQKEDQPLLKQLAEYEIGYDKVYTLASSDTDAAAPTATEGDAPTAPSSSGLTDDAAPNENKIVSTTLPITATYDDHEVDDNGEFLDPLPLSTNNINDKPRHTVDSKRVPFTYFGPLIKEMHQRGRSAEWNRWTKEMCAKIPDQTTYEDLGVGGEGMVFDLERRLEEVRKRKLDDVDDGGSPNRGKGKVLRRQSEEEDGGVKIGEETSPNRGKGKVLKKNVSKDEEATEMKEDSNEVKSEQDVSPNRGKGKTLKKKDDDDDAMETEKASEGADELTNDDAAKDAVAEELPQDVVKRNTKPFSLVPVPSFHAQDMRRVKLIQLEILTCGRSENIQADLARAQDEYNSSFKTSMALQSEKGKLMEQYKRTVEEQRNQIAVVRHKAQQHVMSAKSKWQRRQWELQQVRQQEGDAGLASRMAARDAAAALADRVAIREAPTNQCAGTRLIQAEFMDRNNLTEERATVLNVLGHTIDAVERRFLEEIADQPDFIPPPVSDENNIISNPATNETMAQGHQRMLNMMKKRVQEADSKFQDAEKVRGEAWSKVTTMKQYLSSAGMSSGKFRPRGKKTPAEVQEARERGNGVVIPRHLSSQPRSKAISSASAMPLPRVSDAGMHYLVSPNAPRAVPAFNVDGEVKTTSLSKYGYGDRYSQENVKARKLEDGAIIPVTKPKVNPDGSFVRPSGRQRKGMDWDAVRGVWVPIPGYVGDSSGRYSFED</sequence>